<feature type="region of interest" description="Disordered" evidence="1">
    <location>
        <begin position="14"/>
        <end position="65"/>
    </location>
</feature>
<dbReference type="STRING" id="522306.CAP2UW1_4129"/>
<evidence type="ECO:0000313" key="2">
    <source>
        <dbReference type="EMBL" id="ACV37371.1"/>
    </source>
</evidence>
<dbReference type="eggNOG" id="ENOG502ZHCJ">
    <property type="taxonomic scope" value="Bacteria"/>
</dbReference>
<reference evidence="2" key="1">
    <citation type="submission" date="2009-08" db="EMBL/GenBank/DDBJ databases">
        <authorList>
            <consortium name="US DOE Joint Genome Institute"/>
            <person name="Lucas S."/>
            <person name="Copeland A."/>
            <person name="Lapidus A."/>
            <person name="Glavina del Rio T."/>
            <person name="Dalin E."/>
            <person name="Tice H."/>
            <person name="Bruce D."/>
            <person name="Barry K."/>
            <person name="Pitluck S."/>
            <person name="Lowry S."/>
            <person name="Larimer F."/>
            <person name="Land M."/>
            <person name="Hauser L."/>
            <person name="Kyrpides N."/>
            <person name="Ivanova N."/>
            <person name="McMahon K.D."/>
            <person name="Hugenholtz P."/>
        </authorList>
    </citation>
    <scope>NUCLEOTIDE SEQUENCE</scope>
    <source>
        <strain evidence="2">UW-1</strain>
    </source>
</reference>
<name>C7RP74_ACCRE</name>
<dbReference type="OrthoDB" id="10018577at2"/>
<feature type="compositionally biased region" description="Basic and acidic residues" evidence="1">
    <location>
        <begin position="14"/>
        <end position="30"/>
    </location>
</feature>
<accession>C7RP74</accession>
<proteinExistence type="predicted"/>
<dbReference type="HOGENOM" id="CLU_1599116_0_0_4"/>
<dbReference type="KEGG" id="app:CAP2UW1_4129"/>
<evidence type="ECO:0000256" key="1">
    <source>
        <dbReference type="SAM" id="MobiDB-lite"/>
    </source>
</evidence>
<dbReference type="EMBL" id="CP001715">
    <property type="protein sequence ID" value="ACV37371.1"/>
    <property type="molecule type" value="Genomic_DNA"/>
</dbReference>
<protein>
    <submittedName>
        <fullName evidence="2">Uncharacterized protein</fullName>
    </submittedName>
</protein>
<reference evidence="2" key="2">
    <citation type="submission" date="2009-09" db="EMBL/GenBank/DDBJ databases">
        <title>Complete sequence of chromosome of Candidatus Accumulibacter phosphatis clade IIA str. UW-1.</title>
        <authorList>
            <consortium name="US DOE Joint Genome Institute"/>
            <person name="Martin H.G."/>
            <person name="Ivanova N."/>
            <person name="Kunin V."/>
            <person name="Warnecke F."/>
            <person name="Barry K."/>
            <person name="He S."/>
            <person name="Salamov A."/>
            <person name="Szeto E."/>
            <person name="Dalin E."/>
            <person name="Pangilinan J.L."/>
            <person name="Lapidus A."/>
            <person name="Lowry S."/>
            <person name="Kyrpides N.C."/>
            <person name="McMahon K.D."/>
            <person name="Hugenholtz P."/>
        </authorList>
    </citation>
    <scope>NUCLEOTIDE SEQUENCE [LARGE SCALE GENOMIC DNA]</scope>
    <source>
        <strain evidence="2">UW-1</strain>
    </source>
</reference>
<dbReference type="AlphaFoldDB" id="C7RP74"/>
<sequence>MADATDLLRRADSLIKADAELSDGERHEQPQRMPRRRSFVASATATDRPDATARRPTASDDDLPVLTDVVLPAPRDPEEDAHGIAAGLRSTLAGDLADVIDRQLADQVPALLEATLVKATGELRLGLEATIRSALSDFLGQRGQLRLPLGEPGGDEPATHDSQPAV</sequence>
<feature type="region of interest" description="Disordered" evidence="1">
    <location>
        <begin position="144"/>
        <end position="166"/>
    </location>
</feature>
<organism evidence="2">
    <name type="scientific">Accumulibacter regalis</name>
    <dbReference type="NCBI Taxonomy" id="522306"/>
    <lineage>
        <taxon>Bacteria</taxon>
        <taxon>Pseudomonadati</taxon>
        <taxon>Pseudomonadota</taxon>
        <taxon>Betaproteobacteria</taxon>
        <taxon>Candidatus Accumulibacter</taxon>
    </lineage>
</organism>
<gene>
    <name evidence="2" type="ordered locus">CAP2UW1_4129</name>
</gene>